<accession>A0AA92X5S5</accession>
<evidence type="ECO:0000313" key="4">
    <source>
        <dbReference type="Proteomes" id="UP000284338"/>
    </source>
</evidence>
<feature type="chain" id="PRO_5041695959" evidence="1">
    <location>
        <begin position="28"/>
        <end position="166"/>
    </location>
</feature>
<dbReference type="InterPro" id="IPR050263">
    <property type="entry name" value="Bact_Fimbrial_Adh_Pro"/>
</dbReference>
<dbReference type="Proteomes" id="UP000284338">
    <property type="component" value="Unassembled WGS sequence"/>
</dbReference>
<sequence length="166" mass="17473">MRVMKRVVVGGMCLSAVMLLSAVKAVADTAIVTIKVTVIVPPPCIINGDRVIDVDFGSDVVTSRVDGTNYLKTVDYTLVCQGNTSNAMKLQIQGIPTAFDSSALQTNMADLGIALKANGSALTVNDWVNFTYPNKPLLQAVPVKKAGVTLTGGDFSAGATLLVHYQ</sequence>
<dbReference type="InterPro" id="IPR036937">
    <property type="entry name" value="Adhesion_dom_fimbrial_sf"/>
</dbReference>
<protein>
    <submittedName>
        <fullName evidence="3">Fimbrial protein</fullName>
    </submittedName>
</protein>
<feature type="signal peptide" evidence="1">
    <location>
        <begin position="1"/>
        <end position="27"/>
    </location>
</feature>
<dbReference type="EMBL" id="QYYG01000008">
    <property type="protein sequence ID" value="RJF53920.1"/>
    <property type="molecule type" value="Genomic_DNA"/>
</dbReference>
<feature type="domain" description="Fimbrial-type adhesion" evidence="2">
    <location>
        <begin position="34"/>
        <end position="166"/>
    </location>
</feature>
<dbReference type="Gene3D" id="2.60.40.1090">
    <property type="entry name" value="Fimbrial-type adhesion domain"/>
    <property type="match status" value="1"/>
</dbReference>
<dbReference type="InterPro" id="IPR008966">
    <property type="entry name" value="Adhesion_dom_sf"/>
</dbReference>
<organism evidence="3 4">
    <name type="scientific">Serratia inhibens</name>
    <dbReference type="NCBI Taxonomy" id="2338073"/>
    <lineage>
        <taxon>Bacteria</taxon>
        <taxon>Pseudomonadati</taxon>
        <taxon>Pseudomonadota</taxon>
        <taxon>Gammaproteobacteria</taxon>
        <taxon>Enterobacterales</taxon>
        <taxon>Yersiniaceae</taxon>
        <taxon>Serratia</taxon>
    </lineage>
</organism>
<proteinExistence type="predicted"/>
<name>A0AA92X5S5_9GAMM</name>
<comment type="caution">
    <text evidence="3">The sequence shown here is derived from an EMBL/GenBank/DDBJ whole genome shotgun (WGS) entry which is preliminary data.</text>
</comment>
<evidence type="ECO:0000256" key="1">
    <source>
        <dbReference type="SAM" id="SignalP"/>
    </source>
</evidence>
<dbReference type="SUPFAM" id="SSF49401">
    <property type="entry name" value="Bacterial adhesins"/>
    <property type="match status" value="1"/>
</dbReference>
<dbReference type="Pfam" id="PF00419">
    <property type="entry name" value="Fimbrial"/>
    <property type="match status" value="1"/>
</dbReference>
<reference evidence="3 4" key="1">
    <citation type="submission" date="2018-09" db="EMBL/GenBank/DDBJ databases">
        <title>Draft genome of a novel serratia sp. strain with antifungal activity.</title>
        <authorList>
            <person name="Dichmann S.I."/>
            <person name="Park B.P."/>
            <person name="Pathiraja D."/>
            <person name="Choi I.-G."/>
            <person name="Stougaard P."/>
            <person name="Hennessy R.C."/>
        </authorList>
    </citation>
    <scope>NUCLEOTIDE SEQUENCE [LARGE SCALE GENOMIC DNA]</scope>
    <source>
        <strain evidence="3 4">S40</strain>
    </source>
</reference>
<keyword evidence="1" id="KW-0732">Signal</keyword>
<keyword evidence="4" id="KW-1185">Reference proteome</keyword>
<dbReference type="InterPro" id="IPR000259">
    <property type="entry name" value="Adhesion_dom_fimbrial"/>
</dbReference>
<evidence type="ECO:0000313" key="3">
    <source>
        <dbReference type="EMBL" id="RJF53920.1"/>
    </source>
</evidence>
<evidence type="ECO:0000259" key="2">
    <source>
        <dbReference type="Pfam" id="PF00419"/>
    </source>
</evidence>
<dbReference type="GO" id="GO:0043709">
    <property type="term" value="P:cell adhesion involved in single-species biofilm formation"/>
    <property type="evidence" value="ECO:0007669"/>
    <property type="project" value="TreeGrafter"/>
</dbReference>
<dbReference type="PANTHER" id="PTHR33420">
    <property type="entry name" value="FIMBRIAL SUBUNIT ELFA-RELATED"/>
    <property type="match status" value="1"/>
</dbReference>
<dbReference type="GO" id="GO:0009289">
    <property type="term" value="C:pilus"/>
    <property type="evidence" value="ECO:0007669"/>
    <property type="project" value="InterPro"/>
</dbReference>
<dbReference type="AlphaFoldDB" id="A0AA92X5S5"/>
<dbReference type="PANTHER" id="PTHR33420:SF34">
    <property type="entry name" value="MINOR FIMBRIAL SUBUNIT"/>
    <property type="match status" value="1"/>
</dbReference>
<dbReference type="RefSeq" id="WP_119805192.1">
    <property type="nucleotide sequence ID" value="NZ_QYYG01000008.1"/>
</dbReference>
<gene>
    <name evidence="3" type="ORF">D4100_20910</name>
</gene>